<keyword evidence="1" id="KW-0732">Signal</keyword>
<reference evidence="2" key="4">
    <citation type="submission" date="2025-08" db="UniProtKB">
        <authorList>
            <consortium name="Ensembl"/>
        </authorList>
    </citation>
    <scope>IDENTIFICATION</scope>
</reference>
<evidence type="ECO:0000256" key="1">
    <source>
        <dbReference type="SAM" id="SignalP"/>
    </source>
</evidence>
<accession>A0A4W3GGH6</accession>
<dbReference type="InParanoid" id="A0A4W3GGH6"/>
<proteinExistence type="predicted"/>
<dbReference type="GeneTree" id="ENSGT00970000196779"/>
<sequence>MCVSVCVCLCMLECVSLCVLAYVSDCAEDLVSALSTNHSLTELNLNDNNLGDCGVKRLCEVICCWYFYS</sequence>
<feature type="signal peptide" evidence="1">
    <location>
        <begin position="1"/>
        <end position="21"/>
    </location>
</feature>
<protein>
    <submittedName>
        <fullName evidence="2">Uncharacterized protein</fullName>
    </submittedName>
</protein>
<evidence type="ECO:0000313" key="2">
    <source>
        <dbReference type="Ensembl" id="ENSCMIP00000001770.1"/>
    </source>
</evidence>
<reference evidence="3" key="2">
    <citation type="journal article" date="2007" name="PLoS Biol.">
        <title>Survey sequencing and comparative analysis of the elephant shark (Callorhinchus milii) genome.</title>
        <authorList>
            <person name="Venkatesh B."/>
            <person name="Kirkness E.F."/>
            <person name="Loh Y.H."/>
            <person name="Halpern A.L."/>
            <person name="Lee A.P."/>
            <person name="Johnson J."/>
            <person name="Dandona N."/>
            <person name="Viswanathan L.D."/>
            <person name="Tay A."/>
            <person name="Venter J.C."/>
            <person name="Strausberg R.L."/>
            <person name="Brenner S."/>
        </authorList>
    </citation>
    <scope>NUCLEOTIDE SEQUENCE [LARGE SCALE GENOMIC DNA]</scope>
</reference>
<dbReference type="SUPFAM" id="SSF52047">
    <property type="entry name" value="RNI-like"/>
    <property type="match status" value="1"/>
</dbReference>
<dbReference type="Pfam" id="PF13516">
    <property type="entry name" value="LRR_6"/>
    <property type="match status" value="1"/>
</dbReference>
<reference evidence="3" key="3">
    <citation type="journal article" date="2014" name="Nature">
        <title>Elephant shark genome provides unique insights into gnathostome evolution.</title>
        <authorList>
            <consortium name="International Elephant Shark Genome Sequencing Consortium"/>
            <person name="Venkatesh B."/>
            <person name="Lee A.P."/>
            <person name="Ravi V."/>
            <person name="Maurya A.K."/>
            <person name="Lian M.M."/>
            <person name="Swann J.B."/>
            <person name="Ohta Y."/>
            <person name="Flajnik M.F."/>
            <person name="Sutoh Y."/>
            <person name="Kasahara M."/>
            <person name="Hoon S."/>
            <person name="Gangu V."/>
            <person name="Roy S.W."/>
            <person name="Irimia M."/>
            <person name="Korzh V."/>
            <person name="Kondrychyn I."/>
            <person name="Lim Z.W."/>
            <person name="Tay B.H."/>
            <person name="Tohari S."/>
            <person name="Kong K.W."/>
            <person name="Ho S."/>
            <person name="Lorente-Galdos B."/>
            <person name="Quilez J."/>
            <person name="Marques-Bonet T."/>
            <person name="Raney B.J."/>
            <person name="Ingham P.W."/>
            <person name="Tay A."/>
            <person name="Hillier L.W."/>
            <person name="Minx P."/>
            <person name="Boehm T."/>
            <person name="Wilson R.K."/>
            <person name="Brenner S."/>
            <person name="Warren W.C."/>
        </authorList>
    </citation>
    <scope>NUCLEOTIDE SEQUENCE [LARGE SCALE GENOMIC DNA]</scope>
</reference>
<evidence type="ECO:0000313" key="3">
    <source>
        <dbReference type="Proteomes" id="UP000314986"/>
    </source>
</evidence>
<reference evidence="3" key="1">
    <citation type="journal article" date="2006" name="Science">
        <title>Ancient noncoding elements conserved in the human genome.</title>
        <authorList>
            <person name="Venkatesh B."/>
            <person name="Kirkness E.F."/>
            <person name="Loh Y.H."/>
            <person name="Halpern A.L."/>
            <person name="Lee A.P."/>
            <person name="Johnson J."/>
            <person name="Dandona N."/>
            <person name="Viswanathan L.D."/>
            <person name="Tay A."/>
            <person name="Venter J.C."/>
            <person name="Strausberg R.L."/>
            <person name="Brenner S."/>
        </authorList>
    </citation>
    <scope>NUCLEOTIDE SEQUENCE [LARGE SCALE GENOMIC DNA]</scope>
</reference>
<name>A0A4W3GGH6_CALMI</name>
<reference evidence="2" key="5">
    <citation type="submission" date="2025-09" db="UniProtKB">
        <authorList>
            <consortium name="Ensembl"/>
        </authorList>
    </citation>
    <scope>IDENTIFICATION</scope>
</reference>
<dbReference type="Gene3D" id="3.80.10.10">
    <property type="entry name" value="Ribonuclease Inhibitor"/>
    <property type="match status" value="1"/>
</dbReference>
<dbReference type="InterPro" id="IPR001611">
    <property type="entry name" value="Leu-rich_rpt"/>
</dbReference>
<organism evidence="2 3">
    <name type="scientific">Callorhinchus milii</name>
    <name type="common">Ghost shark</name>
    <dbReference type="NCBI Taxonomy" id="7868"/>
    <lineage>
        <taxon>Eukaryota</taxon>
        <taxon>Metazoa</taxon>
        <taxon>Chordata</taxon>
        <taxon>Craniata</taxon>
        <taxon>Vertebrata</taxon>
        <taxon>Chondrichthyes</taxon>
        <taxon>Holocephali</taxon>
        <taxon>Chimaeriformes</taxon>
        <taxon>Callorhinchidae</taxon>
        <taxon>Callorhinchus</taxon>
    </lineage>
</organism>
<dbReference type="AlphaFoldDB" id="A0A4W3GGH6"/>
<dbReference type="Proteomes" id="UP000314986">
    <property type="component" value="Unassembled WGS sequence"/>
</dbReference>
<dbReference type="SMART" id="SM00368">
    <property type="entry name" value="LRR_RI"/>
    <property type="match status" value="1"/>
</dbReference>
<dbReference type="Ensembl" id="ENSCMIT00000001841.1">
    <property type="protein sequence ID" value="ENSCMIP00000001770.1"/>
    <property type="gene ID" value="ENSCMIG00000001106.1"/>
</dbReference>
<feature type="chain" id="PRO_5021345176" evidence="1">
    <location>
        <begin position="22"/>
        <end position="69"/>
    </location>
</feature>
<keyword evidence="3" id="KW-1185">Reference proteome</keyword>
<dbReference type="InterPro" id="IPR032675">
    <property type="entry name" value="LRR_dom_sf"/>
</dbReference>